<organism evidence="1">
    <name type="scientific">Rhizophora mucronata</name>
    <name type="common">Asiatic mangrove</name>
    <dbReference type="NCBI Taxonomy" id="61149"/>
    <lineage>
        <taxon>Eukaryota</taxon>
        <taxon>Viridiplantae</taxon>
        <taxon>Streptophyta</taxon>
        <taxon>Embryophyta</taxon>
        <taxon>Tracheophyta</taxon>
        <taxon>Spermatophyta</taxon>
        <taxon>Magnoliopsida</taxon>
        <taxon>eudicotyledons</taxon>
        <taxon>Gunneridae</taxon>
        <taxon>Pentapetalae</taxon>
        <taxon>rosids</taxon>
        <taxon>fabids</taxon>
        <taxon>Malpighiales</taxon>
        <taxon>Rhizophoraceae</taxon>
        <taxon>Rhizophora</taxon>
    </lineage>
</organism>
<accession>A0A2P2LHL2</accession>
<evidence type="ECO:0000313" key="1">
    <source>
        <dbReference type="EMBL" id="MBX17462.1"/>
    </source>
</evidence>
<dbReference type="AlphaFoldDB" id="A0A2P2LHL2"/>
<sequence>MQHLDKARHCQCPLPWATIYQSNFRAAEHLLHICFNIESATFNLGENVSFINCTMSLLRTSKPRCPCLNPSL</sequence>
<proteinExistence type="predicted"/>
<protein>
    <submittedName>
        <fullName evidence="1">Uncharacterized protein</fullName>
    </submittedName>
</protein>
<dbReference type="EMBL" id="GGEC01036978">
    <property type="protein sequence ID" value="MBX17462.1"/>
    <property type="molecule type" value="Transcribed_RNA"/>
</dbReference>
<reference evidence="1" key="1">
    <citation type="submission" date="2018-02" db="EMBL/GenBank/DDBJ databases">
        <title>Rhizophora mucronata_Transcriptome.</title>
        <authorList>
            <person name="Meera S.P."/>
            <person name="Sreeshan A."/>
            <person name="Augustine A."/>
        </authorList>
    </citation>
    <scope>NUCLEOTIDE SEQUENCE</scope>
    <source>
        <tissue evidence="1">Leaf</tissue>
    </source>
</reference>
<name>A0A2P2LHL2_RHIMU</name>